<proteinExistence type="predicted"/>
<comment type="caution">
    <text evidence="3">The sequence shown here is derived from an EMBL/GenBank/DDBJ whole genome shotgun (WGS) entry which is preliminary data.</text>
</comment>
<evidence type="ECO:0000256" key="2">
    <source>
        <dbReference type="SAM" id="SignalP"/>
    </source>
</evidence>
<evidence type="ECO:0000313" key="3">
    <source>
        <dbReference type="EMBL" id="PIC53553.1"/>
    </source>
</evidence>
<dbReference type="EMBL" id="PDUG01000001">
    <property type="protein sequence ID" value="PIC53553.1"/>
    <property type="molecule type" value="Genomic_DNA"/>
</dbReference>
<feature type="signal peptide" evidence="2">
    <location>
        <begin position="1"/>
        <end position="17"/>
    </location>
</feature>
<evidence type="ECO:0000313" key="4">
    <source>
        <dbReference type="Proteomes" id="UP000230233"/>
    </source>
</evidence>
<protein>
    <submittedName>
        <fullName evidence="3">Uncharacterized protein</fullName>
    </submittedName>
</protein>
<evidence type="ECO:0000256" key="1">
    <source>
        <dbReference type="SAM" id="MobiDB-lite"/>
    </source>
</evidence>
<gene>
    <name evidence="3" type="primary">Cnig_chr_I.g3211</name>
    <name evidence="3" type="ORF">B9Z55_003211</name>
</gene>
<accession>A0A2G5VP21</accession>
<feature type="region of interest" description="Disordered" evidence="1">
    <location>
        <begin position="27"/>
        <end position="51"/>
    </location>
</feature>
<name>A0A2G5VP21_9PELO</name>
<feature type="chain" id="PRO_5013788090" evidence="2">
    <location>
        <begin position="18"/>
        <end position="82"/>
    </location>
</feature>
<reference evidence="4" key="1">
    <citation type="submission" date="2017-10" db="EMBL/GenBank/DDBJ databases">
        <title>Rapid genome shrinkage in a self-fertile nematode reveals novel sperm competition proteins.</title>
        <authorList>
            <person name="Yin D."/>
            <person name="Schwarz E.M."/>
            <person name="Thomas C.G."/>
            <person name="Felde R.L."/>
            <person name="Korf I.F."/>
            <person name="Cutter A.D."/>
            <person name="Schartner C.M."/>
            <person name="Ralston E.J."/>
            <person name="Meyer B.J."/>
            <person name="Haag E.S."/>
        </authorList>
    </citation>
    <scope>NUCLEOTIDE SEQUENCE [LARGE SCALE GENOMIC DNA]</scope>
    <source>
        <strain evidence="4">JU1422</strain>
    </source>
</reference>
<keyword evidence="2" id="KW-0732">Signal</keyword>
<dbReference type="Proteomes" id="UP000230233">
    <property type="component" value="Chromosome I"/>
</dbReference>
<sequence>MKFPILLFLAIIGFGAAQTVETTMKPPAWPIGSTTPNPGNFQNSKTTPRPVKSIKQQLQKLAEIAMKVLEGGNSTSGNMTSV</sequence>
<organism evidence="3 4">
    <name type="scientific">Caenorhabditis nigoni</name>
    <dbReference type="NCBI Taxonomy" id="1611254"/>
    <lineage>
        <taxon>Eukaryota</taxon>
        <taxon>Metazoa</taxon>
        <taxon>Ecdysozoa</taxon>
        <taxon>Nematoda</taxon>
        <taxon>Chromadorea</taxon>
        <taxon>Rhabditida</taxon>
        <taxon>Rhabditina</taxon>
        <taxon>Rhabditomorpha</taxon>
        <taxon>Rhabditoidea</taxon>
        <taxon>Rhabditidae</taxon>
        <taxon>Peloderinae</taxon>
        <taxon>Caenorhabditis</taxon>
    </lineage>
</organism>
<dbReference type="AlphaFoldDB" id="A0A2G5VP21"/>
<keyword evidence="4" id="KW-1185">Reference proteome</keyword>
<feature type="compositionally biased region" description="Polar residues" evidence="1">
    <location>
        <begin position="32"/>
        <end position="47"/>
    </location>
</feature>